<name>A0A0A1XLI3_ZEUCU</name>
<keyword evidence="8" id="KW-0813">Transport</keyword>
<accession>A0A0A1XLI3</accession>
<organism evidence="11">
    <name type="scientific">Zeugodacus cucurbitae</name>
    <name type="common">Melon fruit fly</name>
    <name type="synonym">Bactrocera cucurbitae</name>
    <dbReference type="NCBI Taxonomy" id="28588"/>
    <lineage>
        <taxon>Eukaryota</taxon>
        <taxon>Metazoa</taxon>
        <taxon>Ecdysozoa</taxon>
        <taxon>Arthropoda</taxon>
        <taxon>Hexapoda</taxon>
        <taxon>Insecta</taxon>
        <taxon>Pterygota</taxon>
        <taxon>Neoptera</taxon>
        <taxon>Endopterygota</taxon>
        <taxon>Diptera</taxon>
        <taxon>Brachycera</taxon>
        <taxon>Muscomorpha</taxon>
        <taxon>Tephritoidea</taxon>
        <taxon>Tephritidae</taxon>
        <taxon>Zeugodacus</taxon>
        <taxon>Zeugodacus</taxon>
    </lineage>
</organism>
<feature type="transmembrane region" description="Helical" evidence="9">
    <location>
        <begin position="246"/>
        <end position="269"/>
    </location>
</feature>
<comment type="subcellular location">
    <subcellularLocation>
        <location evidence="1">Cell membrane</location>
        <topology evidence="1">Multi-pass membrane protein</topology>
    </subcellularLocation>
</comment>
<evidence type="ECO:0000256" key="9">
    <source>
        <dbReference type="SAM" id="Phobius"/>
    </source>
</evidence>
<dbReference type="PANTHER" id="PTHR48021:SF1">
    <property type="entry name" value="GH07001P-RELATED"/>
    <property type="match status" value="1"/>
</dbReference>
<evidence type="ECO:0000256" key="2">
    <source>
        <dbReference type="ARBA" id="ARBA00022475"/>
    </source>
</evidence>
<dbReference type="PANTHER" id="PTHR48021">
    <property type="match status" value="1"/>
</dbReference>
<dbReference type="AlphaFoldDB" id="A0A0A1XLI3"/>
<proteinExistence type="inferred from homology"/>
<reference evidence="11" key="1">
    <citation type="submission" date="2014-11" db="EMBL/GenBank/DDBJ databases">
        <authorList>
            <person name="Geib S."/>
        </authorList>
    </citation>
    <scope>NUCLEOTIDE SEQUENCE</scope>
</reference>
<dbReference type="FunFam" id="1.20.1250.20:FF:000055">
    <property type="entry name" value="Facilitated trehalose transporter Tret1-2 homolog"/>
    <property type="match status" value="1"/>
</dbReference>
<dbReference type="OrthoDB" id="6612291at2759"/>
<feature type="transmembrane region" description="Helical" evidence="9">
    <location>
        <begin position="104"/>
        <end position="125"/>
    </location>
</feature>
<feature type="transmembrane region" description="Helical" evidence="9">
    <location>
        <begin position="345"/>
        <end position="370"/>
    </location>
</feature>
<dbReference type="SUPFAM" id="SSF103473">
    <property type="entry name" value="MFS general substrate transporter"/>
    <property type="match status" value="1"/>
</dbReference>
<feature type="transmembrane region" description="Helical" evidence="9">
    <location>
        <begin position="311"/>
        <end position="333"/>
    </location>
</feature>
<dbReference type="PRINTS" id="PR00171">
    <property type="entry name" value="SUGRTRNSPORT"/>
</dbReference>
<dbReference type="InterPro" id="IPR003663">
    <property type="entry name" value="Sugar/inositol_transpt"/>
</dbReference>
<comment type="similarity">
    <text evidence="7">Belongs to the major facilitator superfamily. Sugar transporter (TC 2.A.1.1) family. Trehalose transporter subfamily.</text>
</comment>
<evidence type="ECO:0000256" key="4">
    <source>
        <dbReference type="ARBA" id="ARBA00022989"/>
    </source>
</evidence>
<dbReference type="PROSITE" id="PS50850">
    <property type="entry name" value="MFS"/>
    <property type="match status" value="1"/>
</dbReference>
<dbReference type="InterPro" id="IPR044775">
    <property type="entry name" value="MFS_ERD6/Tret1-like"/>
</dbReference>
<evidence type="ECO:0000259" key="10">
    <source>
        <dbReference type="PROSITE" id="PS50850"/>
    </source>
</evidence>
<gene>
    <name evidence="11" type="primary">Tret1_29</name>
    <name evidence="11" type="ORF">g.17348</name>
</gene>
<dbReference type="InterPro" id="IPR036259">
    <property type="entry name" value="MFS_trans_sf"/>
</dbReference>
<dbReference type="Gene3D" id="1.20.1250.20">
    <property type="entry name" value="MFS general substrate transporter like domains"/>
    <property type="match status" value="1"/>
</dbReference>
<feature type="transmembrane region" description="Helical" evidence="9">
    <location>
        <begin position="284"/>
        <end position="304"/>
    </location>
</feature>
<dbReference type="InterPro" id="IPR050549">
    <property type="entry name" value="MFS_Trehalose_Transporter"/>
</dbReference>
<dbReference type="InterPro" id="IPR020846">
    <property type="entry name" value="MFS_dom"/>
</dbReference>
<dbReference type="InterPro" id="IPR005828">
    <property type="entry name" value="MFS_sugar_transport-like"/>
</dbReference>
<dbReference type="EMBL" id="GBXI01002068">
    <property type="protein sequence ID" value="JAD12224.1"/>
    <property type="molecule type" value="Transcribed_RNA"/>
</dbReference>
<dbReference type="GO" id="GO:0051119">
    <property type="term" value="F:sugar transmembrane transporter activity"/>
    <property type="evidence" value="ECO:0007669"/>
    <property type="project" value="InterPro"/>
</dbReference>
<dbReference type="GO" id="GO:0005886">
    <property type="term" value="C:plasma membrane"/>
    <property type="evidence" value="ECO:0007669"/>
    <property type="project" value="UniProtKB-SubCell"/>
</dbReference>
<keyword evidence="4 9" id="KW-1133">Transmembrane helix</keyword>
<keyword evidence="6" id="KW-0325">Glycoprotein</keyword>
<feature type="transmembrane region" description="Helical" evidence="9">
    <location>
        <begin position="382"/>
        <end position="402"/>
    </location>
</feature>
<evidence type="ECO:0000313" key="11">
    <source>
        <dbReference type="EMBL" id="JAD12224.1"/>
    </source>
</evidence>
<dbReference type="NCBIfam" id="TIGR00879">
    <property type="entry name" value="SP"/>
    <property type="match status" value="1"/>
</dbReference>
<keyword evidence="5 9" id="KW-0472">Membrane</keyword>
<dbReference type="Pfam" id="PF00083">
    <property type="entry name" value="Sugar_tr"/>
    <property type="match status" value="1"/>
</dbReference>
<reference evidence="11" key="2">
    <citation type="journal article" date="2015" name="Gigascience">
        <title>Reconstructing a comprehensive transcriptome assembly of a white-pupal translocated strain of the pest fruit fly Bactrocera cucurbitae.</title>
        <authorList>
            <person name="Sim S.B."/>
            <person name="Calla B."/>
            <person name="Hall B."/>
            <person name="DeRego T."/>
            <person name="Geib S.M."/>
        </authorList>
    </citation>
    <scope>NUCLEOTIDE SEQUENCE</scope>
</reference>
<evidence type="ECO:0000256" key="6">
    <source>
        <dbReference type="ARBA" id="ARBA00023180"/>
    </source>
</evidence>
<keyword evidence="2" id="KW-1003">Cell membrane</keyword>
<evidence type="ECO:0000256" key="1">
    <source>
        <dbReference type="ARBA" id="ARBA00004651"/>
    </source>
</evidence>
<protein>
    <submittedName>
        <fullName evidence="11">Facilitated trehalose transporter Tret1</fullName>
    </submittedName>
</protein>
<evidence type="ECO:0000256" key="8">
    <source>
        <dbReference type="RuleBase" id="RU003346"/>
    </source>
</evidence>
<feature type="transmembrane region" description="Helical" evidence="9">
    <location>
        <begin position="79"/>
        <end position="98"/>
    </location>
</feature>
<keyword evidence="3 9" id="KW-0812">Transmembrane</keyword>
<feature type="transmembrane region" description="Helical" evidence="9">
    <location>
        <begin position="50"/>
        <end position="72"/>
    </location>
</feature>
<feature type="transmembrane region" description="Helical" evidence="9">
    <location>
        <begin position="408"/>
        <end position="431"/>
    </location>
</feature>
<sequence length="453" mass="49571">MAKVYRQYFAGLAAAGGALACGAVIGWSSPVQEEYTSENDYGITFTTNEYAWTGSLMTLGAAFVCFPIGVLITLIGPKWTMLLMVILFEIGWALMIFAQNKIMIFAARVLTGMAGGSFCICAPMYCTAISQKEVRGIVGSFFQLLITNGILFAFVFGGFTKAFIFNIICSIPPIIFAVVFIFCPDSPIFLIAKDRVEAAQKSMEWLRGKDFDFSAEFNEMKADNAKLKENKVNLGKALCRKVTLKALGLSISLMILQQFSGINAVLFYSSDIFKSTAGDLEPRFSTMIIGVMLVVATIVSLFIIDRYGRIPLLLLSSVFQVISISCLSVYFFMKEKDEKSIENLGWLPLLSICIYILMFSVGFGPVPWVFMAEVFTEDVKGIAGSISATTNWGCAFIVTQVFPILNSSIGGGACFAIFAIISAVGGVYIYFCVLETKGKTFAEIQAELEGKKE</sequence>
<evidence type="ECO:0000256" key="7">
    <source>
        <dbReference type="ARBA" id="ARBA00024348"/>
    </source>
</evidence>
<feature type="domain" description="Major facilitator superfamily (MFS) profile" evidence="10">
    <location>
        <begin position="10"/>
        <end position="437"/>
    </location>
</feature>
<evidence type="ECO:0000256" key="5">
    <source>
        <dbReference type="ARBA" id="ARBA00023136"/>
    </source>
</evidence>
<evidence type="ECO:0000256" key="3">
    <source>
        <dbReference type="ARBA" id="ARBA00022692"/>
    </source>
</evidence>
<dbReference type="CDD" id="cd17358">
    <property type="entry name" value="MFS_GLUT6_8_Class3_like"/>
    <property type="match status" value="1"/>
</dbReference>
<feature type="transmembrane region" description="Helical" evidence="9">
    <location>
        <begin position="137"/>
        <end position="157"/>
    </location>
</feature>
<feature type="transmembrane region" description="Helical" evidence="9">
    <location>
        <begin position="163"/>
        <end position="183"/>
    </location>
</feature>
<dbReference type="PROSITE" id="PS51257">
    <property type="entry name" value="PROKAR_LIPOPROTEIN"/>
    <property type="match status" value="1"/>
</dbReference>